<organism evidence="2 3">
    <name type="scientific">Babesia duncani</name>
    <dbReference type="NCBI Taxonomy" id="323732"/>
    <lineage>
        <taxon>Eukaryota</taxon>
        <taxon>Sar</taxon>
        <taxon>Alveolata</taxon>
        <taxon>Apicomplexa</taxon>
        <taxon>Aconoidasida</taxon>
        <taxon>Piroplasmida</taxon>
        <taxon>Babesiidae</taxon>
        <taxon>Babesia</taxon>
    </lineage>
</organism>
<evidence type="ECO:0000259" key="1">
    <source>
        <dbReference type="Pfam" id="PF01778"/>
    </source>
</evidence>
<dbReference type="Pfam" id="PF01778">
    <property type="entry name" value="Ribosomal_L28e"/>
    <property type="match status" value="1"/>
</dbReference>
<dbReference type="EMBL" id="JALLKP010000003">
    <property type="protein sequence ID" value="KAK2196030.1"/>
    <property type="molecule type" value="Genomic_DNA"/>
</dbReference>
<protein>
    <submittedName>
        <fullName evidence="2">Ribosomal L28e-Mak16</fullName>
    </submittedName>
</protein>
<comment type="caution">
    <text evidence="2">The sequence shown here is derived from an EMBL/GenBank/DDBJ whole genome shotgun (WGS) entry which is preliminary data.</text>
</comment>
<dbReference type="Proteomes" id="UP001214638">
    <property type="component" value="Unassembled WGS sequence"/>
</dbReference>
<sequence length="136" mass="15479">MESIVKREPCGYAPDCLIFEIIKNNHAFIKKSGHKTFSLESHNVIGKNSATYTGFCHKPAVNISLGSAGTKIYYDSRHLKKTRRPQRMSKTIVLTKSLDELKRLRTLLRNSRPDVAKDVLVKFAKLTRAKCEEKSE</sequence>
<name>A0AAD9UNT9_9APIC</name>
<reference evidence="2" key="1">
    <citation type="journal article" date="2023" name="Nat. Microbiol.">
        <title>Babesia duncani multi-omics identifies virulence factors and drug targets.</title>
        <authorList>
            <person name="Singh P."/>
            <person name="Lonardi S."/>
            <person name="Liang Q."/>
            <person name="Vydyam P."/>
            <person name="Khabirova E."/>
            <person name="Fang T."/>
            <person name="Gihaz S."/>
            <person name="Thekkiniath J."/>
            <person name="Munshi M."/>
            <person name="Abel S."/>
            <person name="Ciampossin L."/>
            <person name="Batugedara G."/>
            <person name="Gupta M."/>
            <person name="Lu X.M."/>
            <person name="Lenz T."/>
            <person name="Chakravarty S."/>
            <person name="Cornillot E."/>
            <person name="Hu Y."/>
            <person name="Ma W."/>
            <person name="Gonzalez L.M."/>
            <person name="Sanchez S."/>
            <person name="Estrada K."/>
            <person name="Sanchez-Flores A."/>
            <person name="Montero E."/>
            <person name="Harb O.S."/>
            <person name="Le Roch K.G."/>
            <person name="Mamoun C.B."/>
        </authorList>
    </citation>
    <scope>NUCLEOTIDE SEQUENCE</scope>
    <source>
        <strain evidence="2">WA1</strain>
    </source>
</reference>
<keyword evidence="3" id="KW-1185">Reference proteome</keyword>
<feature type="domain" description="Ribosomal eL28/Mak16" evidence="1">
    <location>
        <begin position="17"/>
        <end position="128"/>
    </location>
</feature>
<evidence type="ECO:0000313" key="3">
    <source>
        <dbReference type="Proteomes" id="UP001214638"/>
    </source>
</evidence>
<dbReference type="InterPro" id="IPR029004">
    <property type="entry name" value="Ribosomal_eL28/Mak16"/>
</dbReference>
<dbReference type="RefSeq" id="XP_067802872.1">
    <property type="nucleotide sequence ID" value="XM_067947650.1"/>
</dbReference>
<dbReference type="AlphaFoldDB" id="A0AAD9UNT9"/>
<dbReference type="GeneID" id="94336925"/>
<gene>
    <name evidence="2" type="ORF">BdWA1_002628</name>
</gene>
<dbReference type="Gene3D" id="3.30.390.110">
    <property type="match status" value="1"/>
</dbReference>
<accession>A0AAD9UNT9</accession>
<proteinExistence type="predicted"/>
<evidence type="ECO:0000313" key="2">
    <source>
        <dbReference type="EMBL" id="KAK2196030.1"/>
    </source>
</evidence>
<dbReference type="KEGG" id="bdw:94336925"/>